<name>A0A8H6HIT1_9AGAR</name>
<keyword evidence="2" id="KW-1185">Reference proteome</keyword>
<accession>A0A8H6HIT1</accession>
<evidence type="ECO:0000313" key="1">
    <source>
        <dbReference type="EMBL" id="KAF6747819.1"/>
    </source>
</evidence>
<reference evidence="1 2" key="1">
    <citation type="submission" date="2020-07" db="EMBL/GenBank/DDBJ databases">
        <title>Comparative genomics of pyrophilous fungi reveals a link between fire events and developmental genes.</title>
        <authorList>
            <consortium name="DOE Joint Genome Institute"/>
            <person name="Steindorff A.S."/>
            <person name="Carver A."/>
            <person name="Calhoun S."/>
            <person name="Stillman K."/>
            <person name="Liu H."/>
            <person name="Lipzen A."/>
            <person name="Pangilinan J."/>
            <person name="Labutti K."/>
            <person name="Bruns T.D."/>
            <person name="Grigoriev I.V."/>
        </authorList>
    </citation>
    <scope>NUCLEOTIDE SEQUENCE [LARGE SCALE GENOMIC DNA]</scope>
    <source>
        <strain evidence="1 2">CBS 144469</strain>
    </source>
</reference>
<dbReference type="EMBL" id="JACGCI010000077">
    <property type="protein sequence ID" value="KAF6747819.1"/>
    <property type="molecule type" value="Genomic_DNA"/>
</dbReference>
<sequence length="137" mass="15694">MICLAQSTHFLLLFTCRGRVSSLEELSVAVLCLARILVLSNAFRAYSYNLRTFSRVGAKGPVVQRRTYARLIFCRSRLGELLRNVDERLLGLRKCRSSSRKWLMKANCAEDAFGSASRARRMSAGFCESHRRRLRCQ</sequence>
<proteinExistence type="predicted"/>
<organism evidence="1 2">
    <name type="scientific">Ephemerocybe angulata</name>
    <dbReference type="NCBI Taxonomy" id="980116"/>
    <lineage>
        <taxon>Eukaryota</taxon>
        <taxon>Fungi</taxon>
        <taxon>Dikarya</taxon>
        <taxon>Basidiomycota</taxon>
        <taxon>Agaricomycotina</taxon>
        <taxon>Agaricomycetes</taxon>
        <taxon>Agaricomycetidae</taxon>
        <taxon>Agaricales</taxon>
        <taxon>Agaricineae</taxon>
        <taxon>Psathyrellaceae</taxon>
        <taxon>Ephemerocybe</taxon>
    </lineage>
</organism>
<evidence type="ECO:0000313" key="2">
    <source>
        <dbReference type="Proteomes" id="UP000521943"/>
    </source>
</evidence>
<dbReference type="AlphaFoldDB" id="A0A8H6HIT1"/>
<dbReference type="Proteomes" id="UP000521943">
    <property type="component" value="Unassembled WGS sequence"/>
</dbReference>
<protein>
    <submittedName>
        <fullName evidence="1">Uncharacterized protein</fullName>
    </submittedName>
</protein>
<comment type="caution">
    <text evidence="1">The sequence shown here is derived from an EMBL/GenBank/DDBJ whole genome shotgun (WGS) entry which is preliminary data.</text>
</comment>
<gene>
    <name evidence="1" type="ORF">DFP72DRAFT_918349</name>
</gene>